<dbReference type="Pfam" id="PF00528">
    <property type="entry name" value="BPD_transp_1"/>
    <property type="match status" value="1"/>
</dbReference>
<gene>
    <name evidence="9" type="ORF">AVDCRST_MAG74-1752</name>
</gene>
<comment type="subcellular location">
    <subcellularLocation>
        <location evidence="1 7">Cell membrane</location>
        <topology evidence="1 7">Multi-pass membrane protein</topology>
    </subcellularLocation>
</comment>
<evidence type="ECO:0000259" key="8">
    <source>
        <dbReference type="PROSITE" id="PS50928"/>
    </source>
</evidence>
<dbReference type="PANTHER" id="PTHR43163">
    <property type="entry name" value="DIPEPTIDE TRANSPORT SYSTEM PERMEASE PROTEIN DPPB-RELATED"/>
    <property type="match status" value="1"/>
</dbReference>
<keyword evidence="5 7" id="KW-1133">Transmembrane helix</keyword>
<keyword evidence="6 7" id="KW-0472">Membrane</keyword>
<evidence type="ECO:0000256" key="1">
    <source>
        <dbReference type="ARBA" id="ARBA00004651"/>
    </source>
</evidence>
<dbReference type="Pfam" id="PF19300">
    <property type="entry name" value="BPD_transp_1_N"/>
    <property type="match status" value="1"/>
</dbReference>
<dbReference type="InterPro" id="IPR000515">
    <property type="entry name" value="MetI-like"/>
</dbReference>
<dbReference type="PANTHER" id="PTHR43163:SF6">
    <property type="entry name" value="DIPEPTIDE TRANSPORT SYSTEM PERMEASE PROTEIN DPPB-RELATED"/>
    <property type="match status" value="1"/>
</dbReference>
<protein>
    <submittedName>
        <fullName evidence="9">Oligopeptide transport system permease protein OppB</fullName>
    </submittedName>
</protein>
<dbReference type="InterPro" id="IPR045621">
    <property type="entry name" value="BPD_transp_1_N"/>
</dbReference>
<evidence type="ECO:0000256" key="7">
    <source>
        <dbReference type="RuleBase" id="RU363032"/>
    </source>
</evidence>
<feature type="transmembrane region" description="Helical" evidence="7">
    <location>
        <begin position="117"/>
        <end position="140"/>
    </location>
</feature>
<evidence type="ECO:0000256" key="4">
    <source>
        <dbReference type="ARBA" id="ARBA00022692"/>
    </source>
</evidence>
<comment type="similarity">
    <text evidence="7">Belongs to the binding-protein-dependent transport system permease family.</text>
</comment>
<evidence type="ECO:0000256" key="5">
    <source>
        <dbReference type="ARBA" id="ARBA00022989"/>
    </source>
</evidence>
<feature type="transmembrane region" description="Helical" evidence="7">
    <location>
        <begin position="191"/>
        <end position="210"/>
    </location>
</feature>
<dbReference type="Gene3D" id="1.10.3720.10">
    <property type="entry name" value="MetI-like"/>
    <property type="match status" value="1"/>
</dbReference>
<evidence type="ECO:0000313" key="9">
    <source>
        <dbReference type="EMBL" id="CAA9402950.1"/>
    </source>
</evidence>
<feature type="transmembrane region" description="Helical" evidence="7">
    <location>
        <begin position="12"/>
        <end position="30"/>
    </location>
</feature>
<accession>A0A6J4P0I5</accession>
<dbReference type="GO" id="GO:0005886">
    <property type="term" value="C:plasma membrane"/>
    <property type="evidence" value="ECO:0007669"/>
    <property type="project" value="UniProtKB-SubCell"/>
</dbReference>
<keyword evidence="3" id="KW-1003">Cell membrane</keyword>
<evidence type="ECO:0000256" key="2">
    <source>
        <dbReference type="ARBA" id="ARBA00022448"/>
    </source>
</evidence>
<reference evidence="9" key="1">
    <citation type="submission" date="2020-02" db="EMBL/GenBank/DDBJ databases">
        <authorList>
            <person name="Meier V. D."/>
        </authorList>
    </citation>
    <scope>NUCLEOTIDE SEQUENCE</scope>
    <source>
        <strain evidence="9">AVDCRST_MAG74</strain>
    </source>
</reference>
<feature type="transmembrane region" description="Helical" evidence="7">
    <location>
        <begin position="152"/>
        <end position="179"/>
    </location>
</feature>
<dbReference type="EMBL" id="CADCUR010000148">
    <property type="protein sequence ID" value="CAA9402950.1"/>
    <property type="molecule type" value="Genomic_DNA"/>
</dbReference>
<dbReference type="GO" id="GO:0055085">
    <property type="term" value="P:transmembrane transport"/>
    <property type="evidence" value="ECO:0007669"/>
    <property type="project" value="InterPro"/>
</dbReference>
<organism evidence="9">
    <name type="scientific">uncultured Pyrinomonadaceae bacterium</name>
    <dbReference type="NCBI Taxonomy" id="2283094"/>
    <lineage>
        <taxon>Bacteria</taxon>
        <taxon>Pseudomonadati</taxon>
        <taxon>Acidobacteriota</taxon>
        <taxon>Blastocatellia</taxon>
        <taxon>Blastocatellales</taxon>
        <taxon>Pyrinomonadaceae</taxon>
        <taxon>environmental samples</taxon>
    </lineage>
</organism>
<feature type="domain" description="ABC transmembrane type-1" evidence="8">
    <location>
        <begin position="113"/>
        <end position="315"/>
    </location>
</feature>
<dbReference type="PROSITE" id="PS50928">
    <property type="entry name" value="ABC_TM1"/>
    <property type="match status" value="1"/>
</dbReference>
<keyword evidence="4 7" id="KW-0812">Transmembrane</keyword>
<feature type="transmembrane region" description="Helical" evidence="7">
    <location>
        <begin position="245"/>
        <end position="266"/>
    </location>
</feature>
<dbReference type="AlphaFoldDB" id="A0A6J4P0I5"/>
<feature type="transmembrane region" description="Helical" evidence="7">
    <location>
        <begin position="292"/>
        <end position="315"/>
    </location>
</feature>
<dbReference type="InterPro" id="IPR035906">
    <property type="entry name" value="MetI-like_sf"/>
</dbReference>
<dbReference type="SUPFAM" id="SSF161098">
    <property type="entry name" value="MetI-like"/>
    <property type="match status" value="1"/>
</dbReference>
<name>A0A6J4P0I5_9BACT</name>
<evidence type="ECO:0000256" key="3">
    <source>
        <dbReference type="ARBA" id="ARBA00022475"/>
    </source>
</evidence>
<proteinExistence type="inferred from homology"/>
<keyword evidence="2 7" id="KW-0813">Transport</keyword>
<sequence>MKYKLLNFARQIGLLLLVVWTVVSLVTLLIELVPGSPATAILGDQATIEQINNFNLKHGLDKPAFFFSYNEEGLKWHGAANRYMDYWTGLVQGDLGTSFRTDRPVLGMILERYPSTIMLALASMIVAISIAVPLGVLAGTNKGTLIDNSSSLIALLGISLPTFVIGPFLVYLFAVKLGWFSPTGSANPEDIILPAVTLGAALSAILTRMIRSSVIEELGEDYVRTARAKGLSERKVIYKHVLKNGLIPVVTILGLQLGVLLAGAIITEKIFNWQGLGLLLLDDGIGKRDYRLVQGCVLVISVTYILANSLTDLVYRRLDPRIRL</sequence>
<dbReference type="CDD" id="cd06261">
    <property type="entry name" value="TM_PBP2"/>
    <property type="match status" value="1"/>
</dbReference>
<evidence type="ECO:0000256" key="6">
    <source>
        <dbReference type="ARBA" id="ARBA00023136"/>
    </source>
</evidence>